<dbReference type="Pfam" id="PF10160">
    <property type="entry name" value="Tmemb_40"/>
    <property type="match status" value="1"/>
</dbReference>
<dbReference type="PANTHER" id="PTHR15876">
    <property type="entry name" value="TRANSMEMBRANE PROTEIN ADIPOCYTE-ASSOCIATED 1"/>
    <property type="match status" value="1"/>
</dbReference>
<name>A0A9D4ZN78_ADICA</name>
<feature type="transmembrane region" description="Helical" evidence="6">
    <location>
        <begin position="38"/>
        <end position="57"/>
    </location>
</feature>
<dbReference type="GO" id="GO:0005886">
    <property type="term" value="C:plasma membrane"/>
    <property type="evidence" value="ECO:0007669"/>
    <property type="project" value="TreeGrafter"/>
</dbReference>
<organism evidence="7 8">
    <name type="scientific">Adiantum capillus-veneris</name>
    <name type="common">Maidenhair fern</name>
    <dbReference type="NCBI Taxonomy" id="13818"/>
    <lineage>
        <taxon>Eukaryota</taxon>
        <taxon>Viridiplantae</taxon>
        <taxon>Streptophyta</taxon>
        <taxon>Embryophyta</taxon>
        <taxon>Tracheophyta</taxon>
        <taxon>Polypodiopsida</taxon>
        <taxon>Polypodiidae</taxon>
        <taxon>Polypodiales</taxon>
        <taxon>Pteridineae</taxon>
        <taxon>Pteridaceae</taxon>
        <taxon>Vittarioideae</taxon>
        <taxon>Adiantum</taxon>
    </lineage>
</organism>
<feature type="transmembrane region" description="Helical" evidence="6">
    <location>
        <begin position="109"/>
        <end position="129"/>
    </location>
</feature>
<evidence type="ECO:0000256" key="4">
    <source>
        <dbReference type="ARBA" id="ARBA00022989"/>
    </source>
</evidence>
<evidence type="ECO:0000256" key="5">
    <source>
        <dbReference type="ARBA" id="ARBA00023136"/>
    </source>
</evidence>
<reference evidence="7 8" key="1">
    <citation type="submission" date="2021-01" db="EMBL/GenBank/DDBJ databases">
        <title>Adiantum capillus-veneris genome.</title>
        <authorList>
            <person name="Fang Y."/>
            <person name="Liao Q."/>
        </authorList>
    </citation>
    <scope>NUCLEOTIDE SEQUENCE [LARGE SCALE GENOMIC DNA]</scope>
    <source>
        <strain evidence="7">H3</strain>
        <tissue evidence="7">Leaf</tissue>
    </source>
</reference>
<feature type="transmembrane region" description="Helical" evidence="6">
    <location>
        <begin position="183"/>
        <end position="206"/>
    </location>
</feature>
<accession>A0A9D4ZN78</accession>
<evidence type="ECO:0000256" key="6">
    <source>
        <dbReference type="SAM" id="Phobius"/>
    </source>
</evidence>
<evidence type="ECO:0000313" key="7">
    <source>
        <dbReference type="EMBL" id="KAI5079511.1"/>
    </source>
</evidence>
<keyword evidence="4 6" id="KW-1133">Transmembrane helix</keyword>
<dbReference type="EMBL" id="JABFUD020000005">
    <property type="protein sequence ID" value="KAI5079511.1"/>
    <property type="molecule type" value="Genomic_DNA"/>
</dbReference>
<gene>
    <name evidence="7" type="ORF">GOP47_0004990</name>
</gene>
<evidence type="ECO:0008006" key="9">
    <source>
        <dbReference type="Google" id="ProtNLM"/>
    </source>
</evidence>
<feature type="transmembrane region" description="Helical" evidence="6">
    <location>
        <begin position="77"/>
        <end position="97"/>
    </location>
</feature>
<dbReference type="PANTHER" id="PTHR15876:SF8">
    <property type="entry name" value="TRANSMEMBRANE PROTEIN ADIPOCYTE-ASSOCIATED 1"/>
    <property type="match status" value="1"/>
</dbReference>
<keyword evidence="8" id="KW-1185">Reference proteome</keyword>
<evidence type="ECO:0000256" key="2">
    <source>
        <dbReference type="ARBA" id="ARBA00010125"/>
    </source>
</evidence>
<dbReference type="GO" id="GO:0004930">
    <property type="term" value="F:G protein-coupled receptor activity"/>
    <property type="evidence" value="ECO:0007669"/>
    <property type="project" value="TreeGrafter"/>
</dbReference>
<comment type="similarity">
    <text evidence="2">Belongs to the UPF0359 family.</text>
</comment>
<dbReference type="InterPro" id="IPR018781">
    <property type="entry name" value="TPRA1/CAND2/CAND8"/>
</dbReference>
<sequence>MGISMPPVYLSGAPDIAPDINRQAGTCWHLIQSRHHGFWYNFLAALPVVLFLAFLLVQSRRSIQKLLHGRSYVMATYYGFLWAVAFLNLIWFLLQVWPPTNGKTTMWDFLSLVVSFGIVMLEVSVVVFLSQGYVVSGSDALLRTVIFSSLVATADTFIKALYIYGLGVPLFLTKDDTGDHKKWTFWLIRSLLFVGAYLFILVLPHTKWRDRLPARPTFYRYVVILFVLNALSAFGHALICVGADFGYCLHGLSTFFYNGFYPPLLYATFLLDYFLEDDLVVHRSAISILFGVKSSEARSLAAQIWIKRMEYYLPRCPDPEESAVYRQGAIGKCLPIIWSES</sequence>
<protein>
    <recommendedName>
        <fullName evidence="9">Transmembrane protein adipocyte-associated 1</fullName>
    </recommendedName>
</protein>
<proteinExistence type="inferred from homology"/>
<comment type="subcellular location">
    <subcellularLocation>
        <location evidence="1">Membrane</location>
        <topology evidence="1">Multi-pass membrane protein</topology>
    </subcellularLocation>
</comment>
<evidence type="ECO:0000256" key="3">
    <source>
        <dbReference type="ARBA" id="ARBA00022692"/>
    </source>
</evidence>
<keyword evidence="5 6" id="KW-0472">Membrane</keyword>
<keyword evidence="3 6" id="KW-0812">Transmembrane</keyword>
<feature type="transmembrane region" description="Helical" evidence="6">
    <location>
        <begin position="218"/>
        <end position="239"/>
    </location>
</feature>
<dbReference type="Proteomes" id="UP000886520">
    <property type="component" value="Chromosome 5"/>
</dbReference>
<comment type="caution">
    <text evidence="7">The sequence shown here is derived from an EMBL/GenBank/DDBJ whole genome shotgun (WGS) entry which is preliminary data.</text>
</comment>
<evidence type="ECO:0000313" key="8">
    <source>
        <dbReference type="Proteomes" id="UP000886520"/>
    </source>
</evidence>
<dbReference type="OrthoDB" id="10027388at2759"/>
<dbReference type="AlphaFoldDB" id="A0A9D4ZN78"/>
<feature type="transmembrane region" description="Helical" evidence="6">
    <location>
        <begin position="141"/>
        <end position="163"/>
    </location>
</feature>
<evidence type="ECO:0000256" key="1">
    <source>
        <dbReference type="ARBA" id="ARBA00004141"/>
    </source>
</evidence>
<feature type="transmembrane region" description="Helical" evidence="6">
    <location>
        <begin position="259"/>
        <end position="275"/>
    </location>
</feature>